<sequence length="234" mass="26117">MSESQFNQILNIELDRIIEICKLLDEQWSCILHATHRQILKDYDKYESKQAAVEDPLNVQNAPRIFWPWIMGADGLARERRRLGGGPAVEPAAGVERVDGGREGRRFWPWIMGAGGLARERRRLGGGPAVEPAAGVERVDGGREGRRFVVVGGMRRRWPVVWSPKVPPVLEIWSRTGKCWVLQPKRKRENDDLGVGFKNRIGPAGPIGSAVNRFEGRPGSALKTGCAPNWPELA</sequence>
<comment type="caution">
    <text evidence="1">The sequence shown here is derived from an EMBL/GenBank/DDBJ whole genome shotgun (WGS) entry which is preliminary data.</text>
</comment>
<evidence type="ECO:0000313" key="2">
    <source>
        <dbReference type="Proteomes" id="UP000775213"/>
    </source>
</evidence>
<reference evidence="1 2" key="1">
    <citation type="journal article" date="2021" name="Hortic Res">
        <title>Chromosome-scale assembly of the Dendrobium chrysotoxum genome enhances the understanding of orchid evolution.</title>
        <authorList>
            <person name="Zhang Y."/>
            <person name="Zhang G.Q."/>
            <person name="Zhang D."/>
            <person name="Liu X.D."/>
            <person name="Xu X.Y."/>
            <person name="Sun W.H."/>
            <person name="Yu X."/>
            <person name="Zhu X."/>
            <person name="Wang Z.W."/>
            <person name="Zhao X."/>
            <person name="Zhong W.Y."/>
            <person name="Chen H."/>
            <person name="Yin W.L."/>
            <person name="Huang T."/>
            <person name="Niu S.C."/>
            <person name="Liu Z.J."/>
        </authorList>
    </citation>
    <scope>NUCLEOTIDE SEQUENCE [LARGE SCALE GENOMIC DNA]</scope>
    <source>
        <strain evidence="1">Lindl</strain>
    </source>
</reference>
<dbReference type="AlphaFoldDB" id="A0AAV7HQK7"/>
<name>A0AAV7HQK7_DENCH</name>
<organism evidence="1 2">
    <name type="scientific">Dendrobium chrysotoxum</name>
    <name type="common">Orchid</name>
    <dbReference type="NCBI Taxonomy" id="161865"/>
    <lineage>
        <taxon>Eukaryota</taxon>
        <taxon>Viridiplantae</taxon>
        <taxon>Streptophyta</taxon>
        <taxon>Embryophyta</taxon>
        <taxon>Tracheophyta</taxon>
        <taxon>Spermatophyta</taxon>
        <taxon>Magnoliopsida</taxon>
        <taxon>Liliopsida</taxon>
        <taxon>Asparagales</taxon>
        <taxon>Orchidaceae</taxon>
        <taxon>Epidendroideae</taxon>
        <taxon>Malaxideae</taxon>
        <taxon>Dendrobiinae</taxon>
        <taxon>Dendrobium</taxon>
    </lineage>
</organism>
<keyword evidence="2" id="KW-1185">Reference proteome</keyword>
<dbReference type="EMBL" id="JAGFBR010000001">
    <property type="protein sequence ID" value="KAH0470767.1"/>
    <property type="molecule type" value="Genomic_DNA"/>
</dbReference>
<accession>A0AAV7HQK7</accession>
<evidence type="ECO:0000313" key="1">
    <source>
        <dbReference type="EMBL" id="KAH0470767.1"/>
    </source>
</evidence>
<dbReference type="Proteomes" id="UP000775213">
    <property type="component" value="Unassembled WGS sequence"/>
</dbReference>
<protein>
    <submittedName>
        <fullName evidence="1">Uncharacterized protein</fullName>
    </submittedName>
</protein>
<proteinExistence type="predicted"/>
<gene>
    <name evidence="1" type="ORF">IEQ34_000490</name>
</gene>